<sequence>MLYNDRKFVIKAEFLSIKYMFDKDFKHDASKLIFARFGYNFKEHKKSFIIIHHGRYFKSDPLYAKLRFITQSGDSFA</sequence>
<dbReference type="EMBL" id="JACXVP010000002">
    <property type="protein sequence ID" value="KAG5625610.1"/>
    <property type="molecule type" value="Genomic_DNA"/>
</dbReference>
<protein>
    <submittedName>
        <fullName evidence="1">Uncharacterized protein</fullName>
    </submittedName>
</protein>
<evidence type="ECO:0000313" key="2">
    <source>
        <dbReference type="Proteomes" id="UP000824120"/>
    </source>
</evidence>
<dbReference type="Proteomes" id="UP000824120">
    <property type="component" value="Chromosome 2"/>
</dbReference>
<dbReference type="AlphaFoldDB" id="A0A9J6ANA1"/>
<reference evidence="1 2" key="1">
    <citation type="submission" date="2020-09" db="EMBL/GenBank/DDBJ databases">
        <title>De no assembly of potato wild relative species, Solanum commersonii.</title>
        <authorList>
            <person name="Cho K."/>
        </authorList>
    </citation>
    <scope>NUCLEOTIDE SEQUENCE [LARGE SCALE GENOMIC DNA]</scope>
    <source>
        <strain evidence="1">LZ3.2</strain>
        <tissue evidence="1">Leaf</tissue>
    </source>
</reference>
<keyword evidence="2" id="KW-1185">Reference proteome</keyword>
<accession>A0A9J6ANA1</accession>
<proteinExistence type="predicted"/>
<gene>
    <name evidence="1" type="ORF">H5410_010828</name>
</gene>
<name>A0A9J6ANA1_SOLCO</name>
<comment type="caution">
    <text evidence="1">The sequence shown here is derived from an EMBL/GenBank/DDBJ whole genome shotgun (WGS) entry which is preliminary data.</text>
</comment>
<organism evidence="1 2">
    <name type="scientific">Solanum commersonii</name>
    <name type="common">Commerson's wild potato</name>
    <name type="synonym">Commerson's nightshade</name>
    <dbReference type="NCBI Taxonomy" id="4109"/>
    <lineage>
        <taxon>Eukaryota</taxon>
        <taxon>Viridiplantae</taxon>
        <taxon>Streptophyta</taxon>
        <taxon>Embryophyta</taxon>
        <taxon>Tracheophyta</taxon>
        <taxon>Spermatophyta</taxon>
        <taxon>Magnoliopsida</taxon>
        <taxon>eudicotyledons</taxon>
        <taxon>Gunneridae</taxon>
        <taxon>Pentapetalae</taxon>
        <taxon>asterids</taxon>
        <taxon>lamiids</taxon>
        <taxon>Solanales</taxon>
        <taxon>Solanaceae</taxon>
        <taxon>Solanoideae</taxon>
        <taxon>Solaneae</taxon>
        <taxon>Solanum</taxon>
    </lineage>
</organism>
<dbReference type="OrthoDB" id="10055717at2759"/>
<evidence type="ECO:0000313" key="1">
    <source>
        <dbReference type="EMBL" id="KAG5625610.1"/>
    </source>
</evidence>